<feature type="region of interest" description="Disordered" evidence="1">
    <location>
        <begin position="1"/>
        <end position="50"/>
    </location>
</feature>
<comment type="caution">
    <text evidence="2">The sequence shown here is derived from an EMBL/GenBank/DDBJ whole genome shotgun (WGS) entry which is preliminary data.</text>
</comment>
<gene>
    <name evidence="2" type="ORF">PSTT_13941</name>
</gene>
<reference evidence="2" key="1">
    <citation type="submission" date="2017-12" db="EMBL/GenBank/DDBJ databases">
        <title>Gene loss provides genomic basis for host adaptation in cereal stripe rust fungi.</title>
        <authorList>
            <person name="Xia C."/>
        </authorList>
    </citation>
    <scope>NUCLEOTIDE SEQUENCE [LARGE SCALE GENOMIC DNA]</scope>
    <source>
        <strain evidence="2">93-210</strain>
    </source>
</reference>
<feature type="compositionally biased region" description="Polar residues" evidence="1">
    <location>
        <begin position="1"/>
        <end position="10"/>
    </location>
</feature>
<proteinExistence type="predicted"/>
<dbReference type="AlphaFoldDB" id="A0A2S4UPP6"/>
<organism evidence="2 3">
    <name type="scientific">Puccinia striiformis</name>
    <dbReference type="NCBI Taxonomy" id="27350"/>
    <lineage>
        <taxon>Eukaryota</taxon>
        <taxon>Fungi</taxon>
        <taxon>Dikarya</taxon>
        <taxon>Basidiomycota</taxon>
        <taxon>Pucciniomycotina</taxon>
        <taxon>Pucciniomycetes</taxon>
        <taxon>Pucciniales</taxon>
        <taxon>Pucciniaceae</taxon>
        <taxon>Puccinia</taxon>
    </lineage>
</organism>
<dbReference type="Proteomes" id="UP000239156">
    <property type="component" value="Unassembled WGS sequence"/>
</dbReference>
<dbReference type="VEuPathDB" id="FungiDB:PSTT_13941"/>
<sequence length="147" mass="16724">MPGSLSTNDRLSARRSRLFNNRNRGARTTTARPRARPTTNTAQRPSNSSALPTVRIVAQEPHLNVESEILRRFGDEIPHYLGSMDDRCVSCGALHWKEERSRNDLNRESALYSTCCRKGLVIPPVRYDEIDYPDFLVPLLLGTDDRQ</sequence>
<protein>
    <submittedName>
        <fullName evidence="2">Uncharacterized protein</fullName>
    </submittedName>
</protein>
<evidence type="ECO:0000313" key="2">
    <source>
        <dbReference type="EMBL" id="POV99187.1"/>
    </source>
</evidence>
<dbReference type="EMBL" id="PKSL01000206">
    <property type="protein sequence ID" value="POV99187.1"/>
    <property type="molecule type" value="Genomic_DNA"/>
</dbReference>
<accession>A0A2S4UPP6</accession>
<evidence type="ECO:0000256" key="1">
    <source>
        <dbReference type="SAM" id="MobiDB-lite"/>
    </source>
</evidence>
<name>A0A2S4UPP6_9BASI</name>
<feature type="compositionally biased region" description="Low complexity" evidence="1">
    <location>
        <begin position="20"/>
        <end position="42"/>
    </location>
</feature>
<keyword evidence="3" id="KW-1185">Reference proteome</keyword>
<evidence type="ECO:0000313" key="3">
    <source>
        <dbReference type="Proteomes" id="UP000239156"/>
    </source>
</evidence>